<proteinExistence type="predicted"/>
<dbReference type="OrthoDB" id="5175769at2"/>
<dbReference type="AlphaFoldDB" id="A0A5J5DTA9"/>
<evidence type="ECO:0000313" key="1">
    <source>
        <dbReference type="EMBL" id="KAA8818607.1"/>
    </source>
</evidence>
<keyword evidence="4" id="KW-1185">Reference proteome</keyword>
<gene>
    <name evidence="2" type="ORF">EM848_06810</name>
    <name evidence="1" type="ORF">EMO90_09525</name>
</gene>
<dbReference type="EMBL" id="RZNZ01000014">
    <property type="protein sequence ID" value="KAA8818607.1"/>
    <property type="molecule type" value="Genomic_DNA"/>
</dbReference>
<name>A0A5J5DTA9_9BIFI</name>
<evidence type="ECO:0008006" key="5">
    <source>
        <dbReference type="Google" id="ProtNLM"/>
    </source>
</evidence>
<dbReference type="RefSeq" id="WP_150354188.1">
    <property type="nucleotide sequence ID" value="NZ_JAFEJW010000014.1"/>
</dbReference>
<reference evidence="3 4" key="1">
    <citation type="journal article" date="2019" name="Syst. Appl. Microbiol.">
        <title>Characterization of Bifidobacterium species in feaces of the Egyptian fruit bat: Description of B. vespertilionis sp. nov. and B. rousetti sp. nov.</title>
        <authorList>
            <person name="Modesto M."/>
            <person name="Satti M."/>
            <person name="Watanabe K."/>
            <person name="Puglisi E."/>
            <person name="Morelli L."/>
            <person name="Huang C.-H."/>
            <person name="Liou J.-S."/>
            <person name="Miyashita M."/>
            <person name="Tamura T."/>
            <person name="Saito S."/>
            <person name="Mori K."/>
            <person name="Huang L."/>
            <person name="Sciavilla P."/>
            <person name="Sandri C."/>
            <person name="Spiezio C."/>
            <person name="Vitali F."/>
            <person name="Cavalieri D."/>
            <person name="Perpetuini G."/>
            <person name="Tofalo R."/>
            <person name="Bonetti A."/>
            <person name="Arita M."/>
            <person name="Mattarelli P."/>
        </authorList>
    </citation>
    <scope>NUCLEOTIDE SEQUENCE [LARGE SCALE GENOMIC DNA]</scope>
    <source>
        <strain evidence="1 4">RST16</strain>
        <strain evidence="2 3">RST8</strain>
    </source>
</reference>
<evidence type="ECO:0000313" key="4">
    <source>
        <dbReference type="Proteomes" id="UP000374630"/>
    </source>
</evidence>
<sequence length="245" mass="26875">MTTTPIIHIPASAHPWSIVYATAKTVDPDSWLLTGGLMVQLHAMMGGLDVRPTTDADLLADLMSDRRGINEIRNVLSRYGFTARTGTLTGYTTRLVAPNGNVVDLLVADHLPKHLHGDAKLSGSPILPMPGGAQAIERSMHVTIADHGKSVLIRIPDLLGALILKSAAWSADRAGFESRHLRDAAMLASLIDDPDAEVSRLHSTTDRRRLRVLRDQLTEDSEYWDGLDDRHRRNGLDTIETLAAW</sequence>
<accession>A0A5J5DTA9</accession>
<protein>
    <recommendedName>
        <fullName evidence="5">Nucleotidyl transferase AbiEii/AbiGii toxin family protein</fullName>
    </recommendedName>
</protein>
<dbReference type="Proteomes" id="UP000345527">
    <property type="component" value="Unassembled WGS sequence"/>
</dbReference>
<organism evidence="2 3">
    <name type="scientific">Bifidobacterium vespertilionis</name>
    <dbReference type="NCBI Taxonomy" id="2562524"/>
    <lineage>
        <taxon>Bacteria</taxon>
        <taxon>Bacillati</taxon>
        <taxon>Actinomycetota</taxon>
        <taxon>Actinomycetes</taxon>
        <taxon>Bifidobacteriales</taxon>
        <taxon>Bifidobacteriaceae</taxon>
        <taxon>Bifidobacterium</taxon>
    </lineage>
</organism>
<evidence type="ECO:0000313" key="2">
    <source>
        <dbReference type="EMBL" id="KAA8823062.1"/>
    </source>
</evidence>
<evidence type="ECO:0000313" key="3">
    <source>
        <dbReference type="Proteomes" id="UP000345527"/>
    </source>
</evidence>
<comment type="caution">
    <text evidence="2">The sequence shown here is derived from an EMBL/GenBank/DDBJ whole genome shotgun (WGS) entry which is preliminary data.</text>
</comment>
<dbReference type="EMBL" id="RZOA01000012">
    <property type="protein sequence ID" value="KAA8823062.1"/>
    <property type="molecule type" value="Genomic_DNA"/>
</dbReference>
<dbReference type="Proteomes" id="UP000374630">
    <property type="component" value="Unassembled WGS sequence"/>
</dbReference>